<feature type="domain" description="Histidine kinase" evidence="7">
    <location>
        <begin position="104"/>
        <end position="323"/>
    </location>
</feature>
<dbReference type="CDD" id="cd00082">
    <property type="entry name" value="HisKA"/>
    <property type="match status" value="1"/>
</dbReference>
<keyword evidence="4" id="KW-0808">Transferase</keyword>
<evidence type="ECO:0000259" key="7">
    <source>
        <dbReference type="PROSITE" id="PS50109"/>
    </source>
</evidence>
<keyword evidence="6" id="KW-1133">Transmembrane helix</keyword>
<protein>
    <recommendedName>
        <fullName evidence="2">histidine kinase</fullName>
        <ecNumber evidence="2">2.7.13.3</ecNumber>
    </recommendedName>
</protein>
<organism evidence="8 9">
    <name type="scientific">Pseudodesulfovibrio cashew</name>
    <dbReference type="NCBI Taxonomy" id="2678688"/>
    <lineage>
        <taxon>Bacteria</taxon>
        <taxon>Pseudomonadati</taxon>
        <taxon>Thermodesulfobacteriota</taxon>
        <taxon>Desulfovibrionia</taxon>
        <taxon>Desulfovibrionales</taxon>
        <taxon>Desulfovibrionaceae</taxon>
    </lineage>
</organism>
<dbReference type="GO" id="GO:0009927">
    <property type="term" value="F:histidine phosphotransfer kinase activity"/>
    <property type="evidence" value="ECO:0007669"/>
    <property type="project" value="TreeGrafter"/>
</dbReference>
<dbReference type="PANTHER" id="PTHR43047:SF66">
    <property type="entry name" value="HISKA"/>
    <property type="match status" value="1"/>
</dbReference>
<dbReference type="SUPFAM" id="SSF55874">
    <property type="entry name" value="ATPase domain of HSP90 chaperone/DNA topoisomerase II/histidine kinase"/>
    <property type="match status" value="1"/>
</dbReference>
<sequence>MSVNKKLTELALYAAILIGGSAVLLSLDAFEYLHDFVATHETYEVDELFILIPLLLFCLIIYSYRRSQDLVDRNRELINTSKKLQAAYDKIHTLSETREKFMSIACHELKGPLASVATALDLTKQAESEAEAEEMMSHARNNLKNLQLLVSDVLLFTSLSHDDSLADTATFSVRETLESVLRITIQPCRDKNLSLELNVDANVPDRAVGIEGWVRLICLNLVGNAIKYTKKGSISLHCGFRDATRPELILKVRDTGVGIPENKLELVFEPYEQAPLSEWEKREGLGLGLSVVKELVTRLDGTVSVESQVDVGSTFTVVLPIELQ</sequence>
<dbReference type="Proteomes" id="UP000428328">
    <property type="component" value="Chromosome"/>
</dbReference>
<dbReference type="SUPFAM" id="SSF47384">
    <property type="entry name" value="Homodimeric domain of signal transducing histidine kinase"/>
    <property type="match status" value="1"/>
</dbReference>
<feature type="transmembrane region" description="Helical" evidence="6">
    <location>
        <begin position="7"/>
        <end position="27"/>
    </location>
</feature>
<dbReference type="PANTHER" id="PTHR43047">
    <property type="entry name" value="TWO-COMPONENT HISTIDINE PROTEIN KINASE"/>
    <property type="match status" value="1"/>
</dbReference>
<evidence type="ECO:0000256" key="1">
    <source>
        <dbReference type="ARBA" id="ARBA00000085"/>
    </source>
</evidence>
<proteinExistence type="predicted"/>
<evidence type="ECO:0000313" key="8">
    <source>
        <dbReference type="EMBL" id="QGY38938.1"/>
    </source>
</evidence>
<dbReference type="Pfam" id="PF02518">
    <property type="entry name" value="HATPase_c"/>
    <property type="match status" value="1"/>
</dbReference>
<evidence type="ECO:0000256" key="6">
    <source>
        <dbReference type="SAM" id="Phobius"/>
    </source>
</evidence>
<name>A0A6I6JCY3_9BACT</name>
<dbReference type="InterPro" id="IPR003594">
    <property type="entry name" value="HATPase_dom"/>
</dbReference>
<dbReference type="EC" id="2.7.13.3" evidence="2"/>
<dbReference type="SMART" id="SM00388">
    <property type="entry name" value="HisKA"/>
    <property type="match status" value="1"/>
</dbReference>
<evidence type="ECO:0000256" key="3">
    <source>
        <dbReference type="ARBA" id="ARBA00022553"/>
    </source>
</evidence>
<gene>
    <name evidence="8" type="ORF">GM415_01890</name>
</gene>
<dbReference type="AlphaFoldDB" id="A0A6I6JCY3"/>
<evidence type="ECO:0000256" key="2">
    <source>
        <dbReference type="ARBA" id="ARBA00012438"/>
    </source>
</evidence>
<dbReference type="PROSITE" id="PS50109">
    <property type="entry name" value="HIS_KIN"/>
    <property type="match status" value="1"/>
</dbReference>
<feature type="transmembrane region" description="Helical" evidence="6">
    <location>
        <begin position="47"/>
        <end position="65"/>
    </location>
</feature>
<accession>A0A6I6JCY3</accession>
<dbReference type="InterPro" id="IPR036890">
    <property type="entry name" value="HATPase_C_sf"/>
</dbReference>
<keyword evidence="3" id="KW-0597">Phosphoprotein</keyword>
<dbReference type="SMART" id="SM00387">
    <property type="entry name" value="HATPase_c"/>
    <property type="match status" value="1"/>
</dbReference>
<dbReference type="InterPro" id="IPR003661">
    <property type="entry name" value="HisK_dim/P_dom"/>
</dbReference>
<evidence type="ECO:0000256" key="5">
    <source>
        <dbReference type="ARBA" id="ARBA00022777"/>
    </source>
</evidence>
<dbReference type="Gene3D" id="3.30.565.10">
    <property type="entry name" value="Histidine kinase-like ATPase, C-terminal domain"/>
    <property type="match status" value="1"/>
</dbReference>
<keyword evidence="5" id="KW-0418">Kinase</keyword>
<dbReference type="GO" id="GO:0000155">
    <property type="term" value="F:phosphorelay sensor kinase activity"/>
    <property type="evidence" value="ECO:0007669"/>
    <property type="project" value="InterPro"/>
</dbReference>
<keyword evidence="6" id="KW-0472">Membrane</keyword>
<dbReference type="InterPro" id="IPR004358">
    <property type="entry name" value="Sig_transdc_His_kin-like_C"/>
</dbReference>
<comment type="catalytic activity">
    <reaction evidence="1">
        <text>ATP + protein L-histidine = ADP + protein N-phospho-L-histidine.</text>
        <dbReference type="EC" id="2.7.13.3"/>
    </reaction>
</comment>
<dbReference type="PRINTS" id="PR00344">
    <property type="entry name" value="BCTRLSENSOR"/>
</dbReference>
<dbReference type="InterPro" id="IPR005467">
    <property type="entry name" value="His_kinase_dom"/>
</dbReference>
<evidence type="ECO:0000313" key="9">
    <source>
        <dbReference type="Proteomes" id="UP000428328"/>
    </source>
</evidence>
<dbReference type="GO" id="GO:0005886">
    <property type="term" value="C:plasma membrane"/>
    <property type="evidence" value="ECO:0007669"/>
    <property type="project" value="TreeGrafter"/>
</dbReference>
<dbReference type="RefSeq" id="WP_158946149.1">
    <property type="nucleotide sequence ID" value="NZ_CP046400.1"/>
</dbReference>
<dbReference type="InterPro" id="IPR036097">
    <property type="entry name" value="HisK_dim/P_sf"/>
</dbReference>
<dbReference type="KEGG" id="psel:GM415_01890"/>
<dbReference type="EMBL" id="CP046400">
    <property type="protein sequence ID" value="QGY38938.1"/>
    <property type="molecule type" value="Genomic_DNA"/>
</dbReference>
<dbReference type="Pfam" id="PF00512">
    <property type="entry name" value="HisKA"/>
    <property type="match status" value="1"/>
</dbReference>
<evidence type="ECO:0000256" key="4">
    <source>
        <dbReference type="ARBA" id="ARBA00022679"/>
    </source>
</evidence>
<keyword evidence="6" id="KW-0812">Transmembrane</keyword>
<dbReference type="Gene3D" id="1.10.287.130">
    <property type="match status" value="1"/>
</dbReference>
<reference evidence="8 9" key="1">
    <citation type="submission" date="2019-11" db="EMBL/GenBank/DDBJ databases">
        <authorList>
            <person name="Zheng R.K."/>
            <person name="Sun C.M."/>
        </authorList>
    </citation>
    <scope>NUCLEOTIDE SEQUENCE [LARGE SCALE GENOMIC DNA]</scope>
    <source>
        <strain evidence="8 9">SRB007</strain>
    </source>
</reference>
<keyword evidence="9" id="KW-1185">Reference proteome</keyword>